<keyword evidence="1" id="KW-0808">Transferase</keyword>
<keyword evidence="2 5" id="KW-0547">Nucleotide-binding</keyword>
<dbReference type="eggNOG" id="COG0515">
    <property type="taxonomic scope" value="Bacteria"/>
</dbReference>
<evidence type="ECO:0000256" key="5">
    <source>
        <dbReference type="PROSITE-ProRule" id="PRU10141"/>
    </source>
</evidence>
<evidence type="ECO:0000256" key="2">
    <source>
        <dbReference type="ARBA" id="ARBA00022741"/>
    </source>
</evidence>
<evidence type="ECO:0000259" key="8">
    <source>
        <dbReference type="PROSITE" id="PS50011"/>
    </source>
</evidence>
<evidence type="ECO:0000256" key="7">
    <source>
        <dbReference type="SAM" id="Phobius"/>
    </source>
</evidence>
<dbReference type="PANTHER" id="PTHR43289:SF6">
    <property type="entry name" value="SERINE_THREONINE-PROTEIN KINASE NEKL-3"/>
    <property type="match status" value="1"/>
</dbReference>
<dbReference type="GO" id="GO:0005524">
    <property type="term" value="F:ATP binding"/>
    <property type="evidence" value="ECO:0007669"/>
    <property type="project" value="UniProtKB-UniRule"/>
</dbReference>
<dbReference type="InterPro" id="IPR011990">
    <property type="entry name" value="TPR-like_helical_dom_sf"/>
</dbReference>
<keyword evidence="7" id="KW-0472">Membrane</keyword>
<dbReference type="InterPro" id="IPR008271">
    <property type="entry name" value="Ser/Thr_kinase_AS"/>
</dbReference>
<evidence type="ECO:0000256" key="3">
    <source>
        <dbReference type="ARBA" id="ARBA00022777"/>
    </source>
</evidence>
<dbReference type="PROSITE" id="PS00108">
    <property type="entry name" value="PROTEIN_KINASE_ST"/>
    <property type="match status" value="1"/>
</dbReference>
<dbReference type="SMART" id="SM00220">
    <property type="entry name" value="S_TKc"/>
    <property type="match status" value="1"/>
</dbReference>
<reference evidence="9 10" key="1">
    <citation type="submission" date="2006-02" db="EMBL/GenBank/DDBJ databases">
        <authorList>
            <person name="Amann R."/>
            <person name="Ferriera S."/>
            <person name="Johnson J."/>
            <person name="Kravitz S."/>
            <person name="Halpern A."/>
            <person name="Remington K."/>
            <person name="Beeson K."/>
            <person name="Tran B."/>
            <person name="Rogers Y.-H."/>
            <person name="Friedman R."/>
            <person name="Venter J.C."/>
        </authorList>
    </citation>
    <scope>NUCLEOTIDE SEQUENCE [LARGE SCALE GENOMIC DNA]</scope>
    <source>
        <strain evidence="9 10">DSM 3645</strain>
    </source>
</reference>
<dbReference type="PROSITE" id="PS50011">
    <property type="entry name" value="PROTEIN_KINASE_DOM"/>
    <property type="match status" value="1"/>
</dbReference>
<organism evidence="9 10">
    <name type="scientific">Blastopirellula marina DSM 3645</name>
    <dbReference type="NCBI Taxonomy" id="314230"/>
    <lineage>
        <taxon>Bacteria</taxon>
        <taxon>Pseudomonadati</taxon>
        <taxon>Planctomycetota</taxon>
        <taxon>Planctomycetia</taxon>
        <taxon>Pirellulales</taxon>
        <taxon>Pirellulaceae</taxon>
        <taxon>Blastopirellula</taxon>
    </lineage>
</organism>
<evidence type="ECO:0000313" key="9">
    <source>
        <dbReference type="EMBL" id="EAQ79009.1"/>
    </source>
</evidence>
<sequence>MTHEKFGPYVIHETLGRGGMGTVYVGVDERTGDRAAIKVLHGGAGRGGARERFEREIETLKTLKHPHIVRLFGYGEEPAGMFYAMELVDGNSLSELIQRKRDYTWREAFEIGLAIAQGLKHAHDFGVIHRDVKPANILIDKEGNVKISDFGIARLFGATGVTADGGIIGTADFMAPEQAFGEPVSPRSDLYSLGAVIYAMLAKQPPFRAKTVTEALDKLRNSEPPPIDRLCDGVPEEAADIIHRLLEKHPRDRFPTATTVIRRIEALLESEIPDEAAFRIESAVIETQTPDLLDDYRLKRDASESAQIIADDETRIAPESAAPEPPPPIGQTKHFTTVAQDSKSGRYFTHNVEPVSSWRNHIQTGLIALALVVIVVLIFWLPRAPSADAMYEQLAASVDNGQLDEAGDELDQFIAIYPDDPRVEEVKSWKEELSLDRRERRYRLTMQLRQKTETFDAIEIAYIDALRQIDSAPEEAAAKMRALLAVYGPPDRITGDASRCLTLAARRLVQLDKQLAETSSKQLAEIGARMAAANQMAADEPNKARQIYQGLIDLYGDKPWAWEQMEQAQQALSETPASVPVEEQPAPESEQAPPEEAAAPESETETPAEPKSP</sequence>
<dbReference type="EMBL" id="AANZ01000016">
    <property type="protein sequence ID" value="EAQ79009.1"/>
    <property type="molecule type" value="Genomic_DNA"/>
</dbReference>
<keyword evidence="7" id="KW-0812">Transmembrane</keyword>
<gene>
    <name evidence="9" type="ORF">DSM3645_13635</name>
</gene>
<feature type="region of interest" description="Disordered" evidence="6">
    <location>
        <begin position="566"/>
        <end position="613"/>
    </location>
</feature>
<dbReference type="Gene3D" id="1.25.40.10">
    <property type="entry name" value="Tetratricopeptide repeat domain"/>
    <property type="match status" value="1"/>
</dbReference>
<dbReference type="Gene3D" id="1.10.510.10">
    <property type="entry name" value="Transferase(Phosphotransferase) domain 1"/>
    <property type="match status" value="1"/>
</dbReference>
<dbReference type="HOGENOM" id="CLU_000288_63_44_0"/>
<dbReference type="GO" id="GO:0004674">
    <property type="term" value="F:protein serine/threonine kinase activity"/>
    <property type="evidence" value="ECO:0007669"/>
    <property type="project" value="TreeGrafter"/>
</dbReference>
<dbReference type="RefSeq" id="WP_002650625.1">
    <property type="nucleotide sequence ID" value="NZ_CH672376.1"/>
</dbReference>
<evidence type="ECO:0000256" key="1">
    <source>
        <dbReference type="ARBA" id="ARBA00022679"/>
    </source>
</evidence>
<dbReference type="PANTHER" id="PTHR43289">
    <property type="entry name" value="MITOGEN-ACTIVATED PROTEIN KINASE KINASE KINASE 20-RELATED"/>
    <property type="match status" value="1"/>
</dbReference>
<keyword evidence="3 9" id="KW-0418">Kinase</keyword>
<feature type="domain" description="Protein kinase" evidence="8">
    <location>
        <begin position="9"/>
        <end position="268"/>
    </location>
</feature>
<dbReference type="OrthoDB" id="6111975at2"/>
<dbReference type="Gene3D" id="3.30.200.20">
    <property type="entry name" value="Phosphorylase Kinase, domain 1"/>
    <property type="match status" value="1"/>
</dbReference>
<name>A3ZWN5_9BACT</name>
<evidence type="ECO:0000256" key="4">
    <source>
        <dbReference type="ARBA" id="ARBA00022840"/>
    </source>
</evidence>
<evidence type="ECO:0000256" key="6">
    <source>
        <dbReference type="SAM" id="MobiDB-lite"/>
    </source>
</evidence>
<dbReference type="STRING" id="314230.DSM3645_13635"/>
<dbReference type="AlphaFoldDB" id="A3ZWN5"/>
<evidence type="ECO:0000313" key="10">
    <source>
        <dbReference type="Proteomes" id="UP000004358"/>
    </source>
</evidence>
<dbReference type="Pfam" id="PF00069">
    <property type="entry name" value="Pkinase"/>
    <property type="match status" value="1"/>
</dbReference>
<dbReference type="InterPro" id="IPR000719">
    <property type="entry name" value="Prot_kinase_dom"/>
</dbReference>
<dbReference type="PROSITE" id="PS00107">
    <property type="entry name" value="PROTEIN_KINASE_ATP"/>
    <property type="match status" value="1"/>
</dbReference>
<feature type="binding site" evidence="5">
    <location>
        <position position="38"/>
    </location>
    <ligand>
        <name>ATP</name>
        <dbReference type="ChEBI" id="CHEBI:30616"/>
    </ligand>
</feature>
<dbReference type="Proteomes" id="UP000004358">
    <property type="component" value="Unassembled WGS sequence"/>
</dbReference>
<proteinExistence type="predicted"/>
<comment type="caution">
    <text evidence="9">The sequence shown here is derived from an EMBL/GenBank/DDBJ whole genome shotgun (WGS) entry which is preliminary data.</text>
</comment>
<feature type="transmembrane region" description="Helical" evidence="7">
    <location>
        <begin position="362"/>
        <end position="381"/>
    </location>
</feature>
<protein>
    <submittedName>
        <fullName evidence="9">Probable serine/threonine-protein kinase pknA</fullName>
    </submittedName>
</protein>
<keyword evidence="4 5" id="KW-0067">ATP-binding</keyword>
<dbReference type="CDD" id="cd14014">
    <property type="entry name" value="STKc_PknB_like"/>
    <property type="match status" value="1"/>
</dbReference>
<dbReference type="InterPro" id="IPR011009">
    <property type="entry name" value="Kinase-like_dom_sf"/>
</dbReference>
<accession>A3ZWN5</accession>
<dbReference type="SUPFAM" id="SSF56112">
    <property type="entry name" value="Protein kinase-like (PK-like)"/>
    <property type="match status" value="1"/>
</dbReference>
<keyword evidence="7" id="KW-1133">Transmembrane helix</keyword>
<dbReference type="InterPro" id="IPR017441">
    <property type="entry name" value="Protein_kinase_ATP_BS"/>
</dbReference>